<dbReference type="InterPro" id="IPR022813">
    <property type="entry name" value="SecD/SecF_arch_bac"/>
</dbReference>
<dbReference type="PANTHER" id="PTHR30081">
    <property type="entry name" value="PROTEIN-EXPORT MEMBRANE PROTEIN SEC"/>
    <property type="match status" value="1"/>
</dbReference>
<dbReference type="PANTHER" id="PTHR30081:SF8">
    <property type="entry name" value="PROTEIN TRANSLOCASE SUBUNIT SECF"/>
    <property type="match status" value="1"/>
</dbReference>
<keyword evidence="13" id="KW-1185">Reference proteome</keyword>
<evidence type="ECO:0000313" key="12">
    <source>
        <dbReference type="EMBL" id="AFZ48198.1"/>
    </source>
</evidence>
<feature type="transmembrane region" description="Helical" evidence="10">
    <location>
        <begin position="199"/>
        <end position="220"/>
    </location>
</feature>
<evidence type="ECO:0000256" key="5">
    <source>
        <dbReference type="ARBA" id="ARBA00022692"/>
    </source>
</evidence>
<dbReference type="PRINTS" id="PR01755">
    <property type="entry name" value="SECFTRNLCASE"/>
</dbReference>
<evidence type="ECO:0000259" key="11">
    <source>
        <dbReference type="Pfam" id="PF02355"/>
    </source>
</evidence>
<proteinExistence type="inferred from homology"/>
<evidence type="ECO:0000256" key="10">
    <source>
        <dbReference type="HAMAP-Rule" id="MF_01464"/>
    </source>
</evidence>
<comment type="function">
    <text evidence="10">Part of the Sec protein translocase complex. Interacts with the SecYEG preprotein conducting channel. SecDF uses the proton motive force (PMF) to complete protein translocation after the ATP-dependent function of SecA.</text>
</comment>
<evidence type="ECO:0000256" key="7">
    <source>
        <dbReference type="ARBA" id="ARBA00022989"/>
    </source>
</evidence>
<organism evidence="12 13">
    <name type="scientific">Cyanobacterium stanieri (strain ATCC 29140 / PCC 7202)</name>
    <dbReference type="NCBI Taxonomy" id="292563"/>
    <lineage>
        <taxon>Bacteria</taxon>
        <taxon>Bacillati</taxon>
        <taxon>Cyanobacteriota</taxon>
        <taxon>Cyanophyceae</taxon>
        <taxon>Oscillatoriophycideae</taxon>
        <taxon>Chroococcales</taxon>
        <taxon>Geminocystaceae</taxon>
        <taxon>Cyanobacterium</taxon>
    </lineage>
</organism>
<dbReference type="InterPro" id="IPR005665">
    <property type="entry name" value="SecF_bac"/>
</dbReference>
<dbReference type="Pfam" id="PF02355">
    <property type="entry name" value="SecD_SecF_C"/>
    <property type="match status" value="1"/>
</dbReference>
<dbReference type="InterPro" id="IPR055344">
    <property type="entry name" value="SecD_SecF_C_bact"/>
</dbReference>
<keyword evidence="6 10" id="KW-0653">Protein transport</keyword>
<dbReference type="NCBIfam" id="TIGR00916">
    <property type="entry name" value="2A0604s01"/>
    <property type="match status" value="1"/>
</dbReference>
<comment type="subunit">
    <text evidence="10">Forms a complex with SecD. Part of the essential Sec protein translocation apparatus which comprises SecA, SecYEG and auxiliary proteins SecDF. Other proteins may also be involved.</text>
</comment>
<accession>K9YQ37</accession>
<name>K9YQ37_CYASC</name>
<keyword evidence="2 10" id="KW-0813">Transport</keyword>
<dbReference type="Proteomes" id="UP000010483">
    <property type="component" value="Chromosome"/>
</dbReference>
<feature type="transmembrane region" description="Helical" evidence="10">
    <location>
        <begin position="12"/>
        <end position="35"/>
    </location>
</feature>
<evidence type="ECO:0000256" key="9">
    <source>
        <dbReference type="ARBA" id="ARBA00023136"/>
    </source>
</evidence>
<dbReference type="GO" id="GO:0005886">
    <property type="term" value="C:plasma membrane"/>
    <property type="evidence" value="ECO:0007669"/>
    <property type="project" value="UniProtKB-SubCell"/>
</dbReference>
<keyword evidence="5 10" id="KW-0812">Transmembrane</keyword>
<dbReference type="HOGENOM" id="CLU_050012_0_0_3"/>
<evidence type="ECO:0000256" key="2">
    <source>
        <dbReference type="ARBA" id="ARBA00022448"/>
    </source>
</evidence>
<evidence type="ECO:0000256" key="3">
    <source>
        <dbReference type="ARBA" id="ARBA00022475"/>
    </source>
</evidence>
<protein>
    <recommendedName>
        <fullName evidence="10">Protein-export membrane protein SecF</fullName>
    </recommendedName>
</protein>
<dbReference type="InterPro" id="IPR022645">
    <property type="entry name" value="SecD/SecF_bac"/>
</dbReference>
<dbReference type="GO" id="GO:0043952">
    <property type="term" value="P:protein transport by the Sec complex"/>
    <property type="evidence" value="ECO:0007669"/>
    <property type="project" value="UniProtKB-UniRule"/>
</dbReference>
<dbReference type="SUPFAM" id="SSF82866">
    <property type="entry name" value="Multidrug efflux transporter AcrB transmembrane domain"/>
    <property type="match status" value="1"/>
</dbReference>
<evidence type="ECO:0000256" key="4">
    <source>
        <dbReference type="ARBA" id="ARBA00022519"/>
    </source>
</evidence>
<dbReference type="eggNOG" id="COG0341">
    <property type="taxonomic scope" value="Bacteria"/>
</dbReference>
<keyword evidence="9 10" id="KW-0472">Membrane</keyword>
<evidence type="ECO:0000313" key="13">
    <source>
        <dbReference type="Proteomes" id="UP000010483"/>
    </source>
</evidence>
<dbReference type="AlphaFoldDB" id="K9YQ37"/>
<dbReference type="InterPro" id="IPR048634">
    <property type="entry name" value="SecD_SecF_C"/>
</dbReference>
<evidence type="ECO:0000256" key="1">
    <source>
        <dbReference type="ARBA" id="ARBA00004651"/>
    </source>
</evidence>
<dbReference type="InterPro" id="IPR022646">
    <property type="entry name" value="SecD/SecF_CS"/>
</dbReference>
<evidence type="ECO:0000256" key="6">
    <source>
        <dbReference type="ARBA" id="ARBA00022927"/>
    </source>
</evidence>
<feature type="domain" description="Protein export membrane protein SecD/SecF C-terminal" evidence="11">
    <location>
        <begin position="115"/>
        <end position="305"/>
    </location>
</feature>
<feature type="transmembrane region" description="Helical" evidence="10">
    <location>
        <begin position="276"/>
        <end position="303"/>
    </location>
</feature>
<keyword evidence="3 10" id="KW-1003">Cell membrane</keyword>
<dbReference type="Pfam" id="PF07549">
    <property type="entry name" value="Sec_GG"/>
    <property type="match status" value="1"/>
</dbReference>
<reference evidence="13" key="1">
    <citation type="journal article" date="2013" name="Proc. Natl. Acad. Sci. U.S.A.">
        <title>Improving the coverage of the cyanobacterial phylum using diversity-driven genome sequencing.</title>
        <authorList>
            <person name="Shih P.M."/>
            <person name="Wu D."/>
            <person name="Latifi A."/>
            <person name="Axen S.D."/>
            <person name="Fewer D.P."/>
            <person name="Talla E."/>
            <person name="Calteau A."/>
            <person name="Cai F."/>
            <person name="Tandeau de Marsac N."/>
            <person name="Rippka R."/>
            <person name="Herdman M."/>
            <person name="Sivonen K."/>
            <person name="Coursin T."/>
            <person name="Laurent T."/>
            <person name="Goodwin L."/>
            <person name="Nolan M."/>
            <person name="Davenport K.W."/>
            <person name="Han C.S."/>
            <person name="Rubin E.M."/>
            <person name="Eisen J.A."/>
            <person name="Woyke T."/>
            <person name="Gugger M."/>
            <person name="Kerfeld C.A."/>
        </authorList>
    </citation>
    <scope>NUCLEOTIDE SEQUENCE [LARGE SCALE GENOMIC DNA]</scope>
    <source>
        <strain evidence="13">ATCC 29140 / PCC 7202</strain>
    </source>
</reference>
<evidence type="ECO:0000256" key="8">
    <source>
        <dbReference type="ARBA" id="ARBA00023010"/>
    </source>
</evidence>
<dbReference type="GO" id="GO:0006605">
    <property type="term" value="P:protein targeting"/>
    <property type="evidence" value="ECO:0007669"/>
    <property type="project" value="UniProtKB-UniRule"/>
</dbReference>
<feature type="transmembrane region" description="Helical" evidence="10">
    <location>
        <begin position="140"/>
        <end position="161"/>
    </location>
</feature>
<comment type="similarity">
    <text evidence="10">Belongs to the SecD/SecF family. SecF subfamily.</text>
</comment>
<dbReference type="KEGG" id="csn:Cyast_2249"/>
<sequence>MIQFNVVKWEKLWWSISAVLCLLSVVAMVVSYTTIGTPLRPSIDFVGGTRLQLELDCTVEGNCDRPLTVNEVREVLEAQNLANSSIQIVGEDQQGISIRTQTLNVESRTQLEEALTEEIGAFDQETLQIDTVGPSIGQELFTSGILALLVSFFGIVVYLSVRFKTDYAVFAILALVHDVLITMGAFAVLGLVIGVEVDSLFLVAILTIIGFSVNDTVVIYDRIREISNDEHIDTETMNETVAIAVNQTLTRSINTSLTTVLPLVAIFLFGGETLKYFALALIIGFLAGSYSSIFVASTLLGWWRKLINKNQSMAMS</sequence>
<dbReference type="GO" id="GO:0015450">
    <property type="term" value="F:protein-transporting ATPase activity"/>
    <property type="evidence" value="ECO:0007669"/>
    <property type="project" value="InterPro"/>
</dbReference>
<dbReference type="FunFam" id="1.20.1640.10:FF:000055">
    <property type="entry name" value="Protein-export membrane protein SecF"/>
    <property type="match status" value="1"/>
</dbReference>
<keyword evidence="8 10" id="KW-0811">Translocation</keyword>
<feature type="transmembrane region" description="Helical" evidence="10">
    <location>
        <begin position="253"/>
        <end position="270"/>
    </location>
</feature>
<dbReference type="NCBIfam" id="TIGR00966">
    <property type="entry name" value="transloc_SecF"/>
    <property type="match status" value="1"/>
</dbReference>
<comment type="subcellular location">
    <subcellularLocation>
        <location evidence="10">Cell inner membrane</location>
        <topology evidence="10">Multi-pass membrane protein</topology>
    </subcellularLocation>
    <subcellularLocation>
        <location evidence="1">Cell membrane</location>
        <topology evidence="1">Multi-pass membrane protein</topology>
    </subcellularLocation>
</comment>
<dbReference type="Gene3D" id="1.20.1640.10">
    <property type="entry name" value="Multidrug efflux transporter AcrB transmembrane domain"/>
    <property type="match status" value="1"/>
</dbReference>
<gene>
    <name evidence="10" type="primary">secF</name>
    <name evidence="12" type="ordered locus">Cyast_2249</name>
</gene>
<feature type="transmembrane region" description="Helical" evidence="10">
    <location>
        <begin position="168"/>
        <end position="193"/>
    </location>
</feature>
<dbReference type="PATRIC" id="fig|292563.3.peg.2349"/>
<dbReference type="EMBL" id="CP003940">
    <property type="protein sequence ID" value="AFZ48198.1"/>
    <property type="molecule type" value="Genomic_DNA"/>
</dbReference>
<keyword evidence="7 10" id="KW-1133">Transmembrane helix</keyword>
<keyword evidence="4 10" id="KW-0997">Cell inner membrane</keyword>
<dbReference type="STRING" id="292563.Cyast_2249"/>
<dbReference type="HAMAP" id="MF_01464_B">
    <property type="entry name" value="SecF_B"/>
    <property type="match status" value="1"/>
</dbReference>
<comment type="function">
    <text evidence="10">Probably participates in protein translocation into and across both the cytoplasmic and thylakoid membranes in cyanobacterial cells.</text>
</comment>
<dbReference type="GO" id="GO:0065002">
    <property type="term" value="P:intracellular protein transmembrane transport"/>
    <property type="evidence" value="ECO:0007669"/>
    <property type="project" value="UniProtKB-UniRule"/>
</dbReference>